<comment type="caution">
    <text evidence="2">The sequence shown here is derived from an EMBL/GenBank/DDBJ whole genome shotgun (WGS) entry which is preliminary data.</text>
</comment>
<dbReference type="RefSeq" id="WP_154484273.1">
    <property type="nucleotide sequence ID" value="NZ_VULR01000009.1"/>
</dbReference>
<reference evidence="2 3" key="1">
    <citation type="submission" date="2019-08" db="EMBL/GenBank/DDBJ databases">
        <title>In-depth cultivation of the pig gut microbiome towards novel bacterial diversity and tailored functional studies.</title>
        <authorList>
            <person name="Wylensek D."/>
            <person name="Hitch T.C.A."/>
            <person name="Clavel T."/>
        </authorList>
    </citation>
    <scope>NUCLEOTIDE SEQUENCE [LARGE SCALE GENOMIC DNA]</scope>
    <source>
        <strain evidence="2 3">Med78-601-WT-4W-RMD-3</strain>
    </source>
</reference>
<dbReference type="AlphaFoldDB" id="A0A844FHZ5"/>
<proteinExistence type="predicted"/>
<dbReference type="NCBIfam" id="TIGR03936">
    <property type="entry name" value="sam_1_link_chp"/>
    <property type="match status" value="1"/>
</dbReference>
<name>A0A844FHZ5_9FIRM</name>
<dbReference type="InterPro" id="IPR018768">
    <property type="entry name" value="DUF2344"/>
</dbReference>
<protein>
    <submittedName>
        <fullName evidence="2">DUF2344 domain-containing protein</fullName>
    </submittedName>
</protein>
<organism evidence="2 3">
    <name type="scientific">Anaerosalibacter bizertensis</name>
    <dbReference type="NCBI Taxonomy" id="932217"/>
    <lineage>
        <taxon>Bacteria</taxon>
        <taxon>Bacillati</taxon>
        <taxon>Bacillota</taxon>
        <taxon>Tissierellia</taxon>
        <taxon>Tissierellales</taxon>
        <taxon>Sporanaerobacteraceae</taxon>
        <taxon>Anaerosalibacter</taxon>
    </lineage>
</organism>
<dbReference type="EMBL" id="VULR01000009">
    <property type="protein sequence ID" value="MSS43590.1"/>
    <property type="molecule type" value="Genomic_DNA"/>
</dbReference>
<gene>
    <name evidence="2" type="ORF">FYJ27_07605</name>
</gene>
<sequence length="232" mass="27054">MILRVKFTKENYLKYISHLDLMRLFQRAFRKADIPMKYSEGFNPHPKFSIASALSLGVSSIGEYMDVELEKKISITTFIHRMNQVLPDDIKILKAEYIEENKSVSSMIDWGFYKIQFKLKNTLSEEEVKKNVEDILSLDEIIIIKQKKKKGKIREREKDIRPFIGNVVVKEVKDNLVSMEVLLKTGDSGNLKAIDFLSSLEKYTSLNIIDDTIRIHRLELYTERHGEIIPLL</sequence>
<dbReference type="Proteomes" id="UP000462760">
    <property type="component" value="Unassembled WGS sequence"/>
</dbReference>
<accession>A0A844FHZ5</accession>
<dbReference type="Pfam" id="PF10105">
    <property type="entry name" value="DUF2344"/>
    <property type="match status" value="1"/>
</dbReference>
<evidence type="ECO:0000313" key="2">
    <source>
        <dbReference type="EMBL" id="MSS43590.1"/>
    </source>
</evidence>
<dbReference type="OrthoDB" id="9780488at2"/>
<evidence type="ECO:0000259" key="1">
    <source>
        <dbReference type="Pfam" id="PF10105"/>
    </source>
</evidence>
<evidence type="ECO:0000313" key="3">
    <source>
        <dbReference type="Proteomes" id="UP000462760"/>
    </source>
</evidence>
<feature type="domain" description="DUF2344" evidence="1">
    <location>
        <begin position="3"/>
        <end position="192"/>
    </location>
</feature>